<protein>
    <submittedName>
        <fullName evidence="1">Rcs stress response system protein RcsF</fullName>
    </submittedName>
</protein>
<comment type="caution">
    <text evidence="1">The sequence shown here is derived from an EMBL/GenBank/DDBJ whole genome shotgun (WGS) entry which is preliminary data.</text>
</comment>
<dbReference type="Proteomes" id="UP001499988">
    <property type="component" value="Unassembled WGS sequence"/>
</dbReference>
<accession>A0ABP9EB57</accession>
<reference evidence="2" key="1">
    <citation type="journal article" date="2019" name="Int. J. Syst. Evol. Microbiol.">
        <title>The Global Catalogue of Microorganisms (GCM) 10K type strain sequencing project: providing services to taxonomists for standard genome sequencing and annotation.</title>
        <authorList>
            <consortium name="The Broad Institute Genomics Platform"/>
            <consortium name="The Broad Institute Genome Sequencing Center for Infectious Disease"/>
            <person name="Wu L."/>
            <person name="Ma J."/>
        </authorList>
    </citation>
    <scope>NUCLEOTIDE SEQUENCE [LARGE SCALE GENOMIC DNA]</scope>
    <source>
        <strain evidence="2">JCM 18401</strain>
    </source>
</reference>
<dbReference type="Gene3D" id="3.30.110.70">
    <property type="entry name" value="Hypothetical protein apc22750. Chain B"/>
    <property type="match status" value="1"/>
</dbReference>
<organism evidence="1 2">
    <name type="scientific">Ferrimonas pelagia</name>
    <dbReference type="NCBI Taxonomy" id="1177826"/>
    <lineage>
        <taxon>Bacteria</taxon>
        <taxon>Pseudomonadati</taxon>
        <taxon>Pseudomonadota</taxon>
        <taxon>Gammaproteobacteria</taxon>
        <taxon>Alteromonadales</taxon>
        <taxon>Ferrimonadaceae</taxon>
        <taxon>Ferrimonas</taxon>
    </lineage>
</organism>
<gene>
    <name evidence="1" type="primary">rcsF</name>
    <name evidence="1" type="ORF">GCM10023333_04080</name>
</gene>
<dbReference type="InterPro" id="IPR030852">
    <property type="entry name" value="RcsF"/>
</dbReference>
<dbReference type="RefSeq" id="WP_345332875.1">
    <property type="nucleotide sequence ID" value="NZ_BAABJZ010000006.1"/>
</dbReference>
<proteinExistence type="predicted"/>
<dbReference type="Pfam" id="PF16358">
    <property type="entry name" value="RcsF"/>
    <property type="match status" value="1"/>
</dbReference>
<dbReference type="PROSITE" id="PS51257">
    <property type="entry name" value="PROKAR_LIPOPROTEIN"/>
    <property type="match status" value="1"/>
</dbReference>
<keyword evidence="2" id="KW-1185">Reference proteome</keyword>
<evidence type="ECO:0000313" key="1">
    <source>
        <dbReference type="EMBL" id="GAA4874374.1"/>
    </source>
</evidence>
<name>A0ABP9EB57_9GAMM</name>
<evidence type="ECO:0000313" key="2">
    <source>
        <dbReference type="Proteomes" id="UP001499988"/>
    </source>
</evidence>
<sequence>MRLIPALSLLLLAGCSTDLSFSSNLDKDNFDDYFAAGQVKLLDTIPPQAKRLGLVEGQSCQSGPQYPIPTPAEARTDLRKQAAALGANAVQLQLCTELEPGDNGCLASMVCYGEALELPQ</sequence>
<dbReference type="EMBL" id="BAABJZ010000006">
    <property type="protein sequence ID" value="GAA4874374.1"/>
    <property type="molecule type" value="Genomic_DNA"/>
</dbReference>